<proteinExistence type="predicted"/>
<dbReference type="AlphaFoldDB" id="A0AAD4KHC6"/>
<protein>
    <submittedName>
        <fullName evidence="1">Uncharacterized protein</fullName>
    </submittedName>
</protein>
<dbReference type="EMBL" id="JAJTJA010000011">
    <property type="protein sequence ID" value="KAH8691831.1"/>
    <property type="molecule type" value="Genomic_DNA"/>
</dbReference>
<dbReference type="RefSeq" id="XP_046067828.1">
    <property type="nucleotide sequence ID" value="XM_046214408.1"/>
</dbReference>
<keyword evidence="2" id="KW-1185">Reference proteome</keyword>
<evidence type="ECO:0000313" key="2">
    <source>
        <dbReference type="Proteomes" id="UP001201262"/>
    </source>
</evidence>
<accession>A0AAD4KHC6</accession>
<sequence>MSSIEPPSQSIPLNLESSFYQDKIAITRSEHLEVLVRASDIHETINWRGRNFVSHKCKASDVFSKIKRMTRKRSWIGFLEIDITVYNQQKQSKNRKFLLRRKMFLPEIDGEVCFQDIKSRIVGWLQPTLGVQCVVIIRPREDLNYGFIPQHLYELSKNFRGPV</sequence>
<organism evidence="1 2">
    <name type="scientific">Talaromyces proteolyticus</name>
    <dbReference type="NCBI Taxonomy" id="1131652"/>
    <lineage>
        <taxon>Eukaryota</taxon>
        <taxon>Fungi</taxon>
        <taxon>Dikarya</taxon>
        <taxon>Ascomycota</taxon>
        <taxon>Pezizomycotina</taxon>
        <taxon>Eurotiomycetes</taxon>
        <taxon>Eurotiomycetidae</taxon>
        <taxon>Eurotiales</taxon>
        <taxon>Trichocomaceae</taxon>
        <taxon>Talaromyces</taxon>
        <taxon>Talaromyces sect. Bacilispori</taxon>
    </lineage>
</organism>
<evidence type="ECO:0000313" key="1">
    <source>
        <dbReference type="EMBL" id="KAH8691831.1"/>
    </source>
</evidence>
<dbReference type="GeneID" id="70244695"/>
<gene>
    <name evidence="1" type="ORF">BGW36DRAFT_362867</name>
</gene>
<dbReference type="Proteomes" id="UP001201262">
    <property type="component" value="Unassembled WGS sequence"/>
</dbReference>
<name>A0AAD4KHC6_9EURO</name>
<reference evidence="1" key="1">
    <citation type="submission" date="2021-12" db="EMBL/GenBank/DDBJ databases">
        <title>Convergent genome expansion in fungi linked to evolution of root-endophyte symbiosis.</title>
        <authorList>
            <consortium name="DOE Joint Genome Institute"/>
            <person name="Ke Y.-H."/>
            <person name="Bonito G."/>
            <person name="Liao H.-L."/>
            <person name="Looney B."/>
            <person name="Rojas-Flechas A."/>
            <person name="Nash J."/>
            <person name="Hameed K."/>
            <person name="Schadt C."/>
            <person name="Martin F."/>
            <person name="Crous P.W."/>
            <person name="Miettinen O."/>
            <person name="Magnuson J.K."/>
            <person name="Labbe J."/>
            <person name="Jacobson D."/>
            <person name="Doktycz M.J."/>
            <person name="Veneault-Fourrey C."/>
            <person name="Kuo A."/>
            <person name="Mondo S."/>
            <person name="Calhoun S."/>
            <person name="Riley R."/>
            <person name="Ohm R."/>
            <person name="LaButti K."/>
            <person name="Andreopoulos B."/>
            <person name="Pangilinan J."/>
            <person name="Nolan M."/>
            <person name="Tritt A."/>
            <person name="Clum A."/>
            <person name="Lipzen A."/>
            <person name="Daum C."/>
            <person name="Barry K."/>
            <person name="Grigoriev I.V."/>
            <person name="Vilgalys R."/>
        </authorList>
    </citation>
    <scope>NUCLEOTIDE SEQUENCE</scope>
    <source>
        <strain evidence="1">PMI_201</strain>
    </source>
</reference>
<comment type="caution">
    <text evidence="1">The sequence shown here is derived from an EMBL/GenBank/DDBJ whole genome shotgun (WGS) entry which is preliminary data.</text>
</comment>